<dbReference type="InterPro" id="IPR008979">
    <property type="entry name" value="Galactose-bd-like_sf"/>
</dbReference>
<gene>
    <name evidence="9" type="primary">galB</name>
    <name evidence="9" type="ORF">ACFOS1_08360</name>
</gene>
<dbReference type="SUPFAM" id="SSF51445">
    <property type="entry name" value="(Trans)glycosidases"/>
    <property type="match status" value="1"/>
</dbReference>
<dbReference type="EMBL" id="JBHSAS010000006">
    <property type="protein sequence ID" value="MFC4027414.1"/>
    <property type="molecule type" value="Genomic_DNA"/>
</dbReference>
<dbReference type="InterPro" id="IPR013783">
    <property type="entry name" value="Ig-like_fold"/>
</dbReference>
<accession>A0ABV8H9E5</accession>
<dbReference type="PROSITE" id="PS00608">
    <property type="entry name" value="GLYCOSYL_HYDROL_F2_2"/>
    <property type="match status" value="1"/>
</dbReference>
<feature type="domain" description="DUF4982" evidence="7">
    <location>
        <begin position="655"/>
        <end position="713"/>
    </location>
</feature>
<dbReference type="SUPFAM" id="SSF49373">
    <property type="entry name" value="Invasin/intimin cell-adhesion fragments"/>
    <property type="match status" value="1"/>
</dbReference>
<dbReference type="RefSeq" id="WP_386270388.1">
    <property type="nucleotide sequence ID" value="NZ_JAUFPZ010000002.1"/>
</dbReference>
<dbReference type="Pfam" id="PF02836">
    <property type="entry name" value="Glyco_hydro_2_C"/>
    <property type="match status" value="1"/>
</dbReference>
<name>A0ABV8H9E5_9FLAO</name>
<dbReference type="Gene3D" id="2.60.40.10">
    <property type="entry name" value="Immunoglobulins"/>
    <property type="match status" value="3"/>
</dbReference>
<dbReference type="InterPro" id="IPR006101">
    <property type="entry name" value="Glyco_hydro_2"/>
</dbReference>
<dbReference type="InterPro" id="IPR023232">
    <property type="entry name" value="Glyco_hydro_2_AS"/>
</dbReference>
<feature type="domain" description="Glycoside hydrolase family 2 catalytic" evidence="5">
    <location>
        <begin position="315"/>
        <end position="468"/>
    </location>
</feature>
<sequence>MIALKQYITRYFSTGIFILFVLCFLSCNSQVTTSDFEDRKVLFTEGWEFQQNEDITNIKKILDSDSWDDVNLPHDWSISKDFDENSPTGVGGGALRGGIGWYKKSFAISAKDSSSVFKIQFDGVYQNSEIWINGTNLGKRPNGYIGFEYDITRYLKFGEEENVILVKADNNDQPNSRWYSGSGIYRNVWLKKLNKVHVPQWGTFVTTPEINNEEAVVNIKAKIANQFSAKKNISVEIKILNGDKLITKTKGSEFQISSNNENEVEEQLTITNPKLWSVDKPFLYTAQVNIIQGDEVLDRYETKFGIRDFKFDLEKGFILNGKSLKIRGVCLHHDLGPLGAAINTRAIERQLEILKEMGVNGIRTAHNPPAPELLDLCDQMGFIVMDEAFDMWTKSKTKSDYSQYWEEWHEKDLRDLIKRDRNHASVFMWSIGNEIQEQWSEEGAKIGNELSEVVKSMDTTRPVTAGMNPPVHVSDEEVTIQFEETADQPNALAGSGALDIIGYNYAHQTWEKHQLNFPNTPFIATETTSGLQTRGYYEFPSDTTKIWPVRWDKKFTGGNKDNTVSAFDQVRTPWGSLHETSWKIIKKNDFLSGFYIWTGFDYLGEPTPYEWPSRSSYFGVIDLAGFPKDVYYMYKSEWSKDTVLHVLPHWNWEKGKTVDVWAYYNNADEVELFLNGESKGTKRKQDDDLHVMWRFPFQPGTLKAVSRKEGKIVKETIIETAGSAEKLVLSPDRKTIKADGKDLSFVTVTITDKQGNIVPRANHNISFSLEGPGKIYGVASGDPTNHQSFKGTEHTALNGKCLVILKADEEAGTLKLTATAEGLEKTSVIIQSKNK</sequence>
<dbReference type="NCBIfam" id="NF041463">
    <property type="entry name" value="GalB"/>
    <property type="match status" value="1"/>
</dbReference>
<dbReference type="PANTHER" id="PTHR42732:SF1">
    <property type="entry name" value="BETA-MANNOSIDASE"/>
    <property type="match status" value="1"/>
</dbReference>
<organism evidence="9 10">
    <name type="scientific">Zunongwangia endophytica</name>
    <dbReference type="NCBI Taxonomy" id="1808945"/>
    <lineage>
        <taxon>Bacteria</taxon>
        <taxon>Pseudomonadati</taxon>
        <taxon>Bacteroidota</taxon>
        <taxon>Flavobacteriia</taxon>
        <taxon>Flavobacteriales</taxon>
        <taxon>Flavobacteriaceae</taxon>
        <taxon>Zunongwangia</taxon>
    </lineage>
</organism>
<dbReference type="Pfam" id="PF18565">
    <property type="entry name" value="Glyco_hydro2_C5"/>
    <property type="match status" value="1"/>
</dbReference>
<dbReference type="InterPro" id="IPR048229">
    <property type="entry name" value="GalB-like"/>
</dbReference>
<evidence type="ECO:0000259" key="6">
    <source>
        <dbReference type="Pfam" id="PF02837"/>
    </source>
</evidence>
<dbReference type="InterPro" id="IPR040605">
    <property type="entry name" value="Glyco_hydro2_dom5"/>
</dbReference>
<dbReference type="Proteomes" id="UP001595793">
    <property type="component" value="Unassembled WGS sequence"/>
</dbReference>
<dbReference type="Pfam" id="PF00703">
    <property type="entry name" value="Glyco_hydro_2"/>
    <property type="match status" value="1"/>
</dbReference>
<dbReference type="InterPro" id="IPR051913">
    <property type="entry name" value="GH2_Domain-Containing"/>
</dbReference>
<keyword evidence="2" id="KW-0378">Hydrolase</keyword>
<evidence type="ECO:0000256" key="1">
    <source>
        <dbReference type="ARBA" id="ARBA00007401"/>
    </source>
</evidence>
<evidence type="ECO:0000313" key="9">
    <source>
        <dbReference type="EMBL" id="MFC4027414.1"/>
    </source>
</evidence>
<dbReference type="InterPro" id="IPR006102">
    <property type="entry name" value="Ig-like_GH2"/>
</dbReference>
<comment type="caution">
    <text evidence="9">The sequence shown here is derived from an EMBL/GenBank/DDBJ whole genome shotgun (WGS) entry which is preliminary data.</text>
</comment>
<dbReference type="InterPro" id="IPR032311">
    <property type="entry name" value="DUF4982"/>
</dbReference>
<protein>
    <submittedName>
        <fullName evidence="9">Beta-galactosidase GalB</fullName>
    </submittedName>
</protein>
<dbReference type="Pfam" id="PF02837">
    <property type="entry name" value="Glyco_hydro_2_N"/>
    <property type="match status" value="1"/>
</dbReference>
<feature type="domain" description="Glycoside hydrolase family 2 immunoglobulin-like beta-sandwich" evidence="4">
    <location>
        <begin position="204"/>
        <end position="307"/>
    </location>
</feature>
<evidence type="ECO:0000259" key="4">
    <source>
        <dbReference type="Pfam" id="PF00703"/>
    </source>
</evidence>
<comment type="similarity">
    <text evidence="1">Belongs to the glycosyl hydrolase 2 family.</text>
</comment>
<dbReference type="InterPro" id="IPR008964">
    <property type="entry name" value="Invasin/intimin_cell_adhesion"/>
</dbReference>
<evidence type="ECO:0000313" key="10">
    <source>
        <dbReference type="Proteomes" id="UP001595793"/>
    </source>
</evidence>
<dbReference type="Pfam" id="PF16355">
    <property type="entry name" value="DUF4982"/>
    <property type="match status" value="1"/>
</dbReference>
<evidence type="ECO:0000259" key="8">
    <source>
        <dbReference type="Pfam" id="PF18565"/>
    </source>
</evidence>
<dbReference type="InterPro" id="IPR036156">
    <property type="entry name" value="Beta-gal/glucu_dom_sf"/>
</dbReference>
<dbReference type="SUPFAM" id="SSF49785">
    <property type="entry name" value="Galactose-binding domain-like"/>
    <property type="match status" value="1"/>
</dbReference>
<dbReference type="PANTHER" id="PTHR42732">
    <property type="entry name" value="BETA-GALACTOSIDASE"/>
    <property type="match status" value="1"/>
</dbReference>
<keyword evidence="10" id="KW-1185">Reference proteome</keyword>
<dbReference type="InterPro" id="IPR006103">
    <property type="entry name" value="Glyco_hydro_2_cat"/>
</dbReference>
<feature type="domain" description="Glycosyl hydrolases family 2 sugar binding" evidence="6">
    <location>
        <begin position="98"/>
        <end position="192"/>
    </location>
</feature>
<dbReference type="InterPro" id="IPR006104">
    <property type="entry name" value="Glyco_hydro_2_N"/>
</dbReference>
<evidence type="ECO:0000256" key="2">
    <source>
        <dbReference type="ARBA" id="ARBA00022801"/>
    </source>
</evidence>
<dbReference type="PRINTS" id="PR00132">
    <property type="entry name" value="GLHYDRLASE2"/>
</dbReference>
<dbReference type="Gene3D" id="2.60.120.260">
    <property type="entry name" value="Galactose-binding domain-like"/>
    <property type="match status" value="1"/>
</dbReference>
<feature type="domain" description="Glycoside hydrolase family 2" evidence="8">
    <location>
        <begin position="727"/>
        <end position="828"/>
    </location>
</feature>
<reference evidence="10" key="1">
    <citation type="journal article" date="2019" name="Int. J. Syst. Evol. Microbiol.">
        <title>The Global Catalogue of Microorganisms (GCM) 10K type strain sequencing project: providing services to taxonomists for standard genome sequencing and annotation.</title>
        <authorList>
            <consortium name="The Broad Institute Genomics Platform"/>
            <consortium name="The Broad Institute Genome Sequencing Center for Infectious Disease"/>
            <person name="Wu L."/>
            <person name="Ma J."/>
        </authorList>
    </citation>
    <scope>NUCLEOTIDE SEQUENCE [LARGE SCALE GENOMIC DNA]</scope>
    <source>
        <strain evidence="10">CECT 9128</strain>
    </source>
</reference>
<dbReference type="SUPFAM" id="SSF49303">
    <property type="entry name" value="beta-Galactosidase/glucuronidase domain"/>
    <property type="match status" value="1"/>
</dbReference>
<evidence type="ECO:0000259" key="7">
    <source>
        <dbReference type="Pfam" id="PF16355"/>
    </source>
</evidence>
<evidence type="ECO:0000256" key="3">
    <source>
        <dbReference type="ARBA" id="ARBA00023295"/>
    </source>
</evidence>
<dbReference type="Gene3D" id="3.20.20.80">
    <property type="entry name" value="Glycosidases"/>
    <property type="match status" value="1"/>
</dbReference>
<evidence type="ECO:0000259" key="5">
    <source>
        <dbReference type="Pfam" id="PF02836"/>
    </source>
</evidence>
<dbReference type="InterPro" id="IPR017853">
    <property type="entry name" value="GH"/>
</dbReference>
<proteinExistence type="inferred from homology"/>
<keyword evidence="3" id="KW-0326">Glycosidase</keyword>